<feature type="compositionally biased region" description="Polar residues" evidence="9">
    <location>
        <begin position="1"/>
        <end position="15"/>
    </location>
</feature>
<evidence type="ECO:0000256" key="8">
    <source>
        <dbReference type="ARBA" id="ARBA00023288"/>
    </source>
</evidence>
<feature type="region of interest" description="Disordered" evidence="9">
    <location>
        <begin position="49"/>
        <end position="77"/>
    </location>
</feature>
<evidence type="ECO:0000256" key="6">
    <source>
        <dbReference type="ARBA" id="ARBA00023157"/>
    </source>
</evidence>
<feature type="domain" description="UPAR/Ly6" evidence="10">
    <location>
        <begin position="126"/>
        <end position="209"/>
    </location>
</feature>
<dbReference type="Pfam" id="PF00021">
    <property type="entry name" value="UPAR_LY6"/>
    <property type="match status" value="1"/>
</dbReference>
<keyword evidence="5" id="KW-0472">Membrane</keyword>
<keyword evidence="7" id="KW-0325">Glycoprotein</keyword>
<keyword evidence="6" id="KW-1015">Disulfide bond</keyword>
<keyword evidence="8" id="KW-0449">Lipoprotein</keyword>
<keyword evidence="4" id="KW-0732">Signal</keyword>
<dbReference type="Proteomes" id="UP001488838">
    <property type="component" value="Unassembled WGS sequence"/>
</dbReference>
<dbReference type="Gene3D" id="2.10.60.10">
    <property type="entry name" value="CD59"/>
    <property type="match status" value="1"/>
</dbReference>
<evidence type="ECO:0000256" key="5">
    <source>
        <dbReference type="ARBA" id="ARBA00023136"/>
    </source>
</evidence>
<organism evidence="11 12">
    <name type="scientific">Myodes glareolus</name>
    <name type="common">Bank vole</name>
    <name type="synonym">Clethrionomys glareolus</name>
    <dbReference type="NCBI Taxonomy" id="447135"/>
    <lineage>
        <taxon>Eukaryota</taxon>
        <taxon>Metazoa</taxon>
        <taxon>Chordata</taxon>
        <taxon>Craniata</taxon>
        <taxon>Vertebrata</taxon>
        <taxon>Euteleostomi</taxon>
        <taxon>Mammalia</taxon>
        <taxon>Eutheria</taxon>
        <taxon>Euarchontoglires</taxon>
        <taxon>Glires</taxon>
        <taxon>Rodentia</taxon>
        <taxon>Myomorpha</taxon>
        <taxon>Muroidea</taxon>
        <taxon>Cricetidae</taxon>
        <taxon>Arvicolinae</taxon>
        <taxon>Myodes</taxon>
    </lineage>
</organism>
<evidence type="ECO:0000256" key="2">
    <source>
        <dbReference type="ARBA" id="ARBA00022475"/>
    </source>
</evidence>
<feature type="non-terminal residue" evidence="11">
    <location>
        <position position="1"/>
    </location>
</feature>
<evidence type="ECO:0000313" key="11">
    <source>
        <dbReference type="EMBL" id="KAK7796483.1"/>
    </source>
</evidence>
<dbReference type="InterPro" id="IPR045860">
    <property type="entry name" value="Snake_toxin-like_sf"/>
</dbReference>
<evidence type="ECO:0000259" key="10">
    <source>
        <dbReference type="Pfam" id="PF00021"/>
    </source>
</evidence>
<dbReference type="CDD" id="cd23551">
    <property type="entry name" value="TFP_LU_ECD_Ly6L"/>
    <property type="match status" value="1"/>
</dbReference>
<dbReference type="PANTHER" id="PTHR32217">
    <property type="entry name" value="LYMPHOCYTE ANTIGEN 6H"/>
    <property type="match status" value="1"/>
</dbReference>
<dbReference type="EMBL" id="JBBHLL010001175">
    <property type="protein sequence ID" value="KAK7796483.1"/>
    <property type="molecule type" value="Genomic_DNA"/>
</dbReference>
<evidence type="ECO:0000256" key="9">
    <source>
        <dbReference type="SAM" id="MobiDB-lite"/>
    </source>
</evidence>
<evidence type="ECO:0000256" key="3">
    <source>
        <dbReference type="ARBA" id="ARBA00022622"/>
    </source>
</evidence>
<name>A0AAW0H265_MYOGA</name>
<evidence type="ECO:0000256" key="7">
    <source>
        <dbReference type="ARBA" id="ARBA00023180"/>
    </source>
</evidence>
<comment type="subcellular location">
    <subcellularLocation>
        <location evidence="1">Cell membrane</location>
        <topology evidence="1">Lipid-anchor</topology>
        <topology evidence="1">GPI-anchor</topology>
    </subcellularLocation>
</comment>
<feature type="compositionally biased region" description="Low complexity" evidence="9">
    <location>
        <begin position="57"/>
        <end position="68"/>
    </location>
</feature>
<proteinExistence type="predicted"/>
<keyword evidence="2" id="KW-1003">Cell membrane</keyword>
<comment type="caution">
    <text evidence="11">The sequence shown here is derived from an EMBL/GenBank/DDBJ whole genome shotgun (WGS) entry which is preliminary data.</text>
</comment>
<keyword evidence="3" id="KW-0336">GPI-anchor</keyword>
<keyword evidence="12" id="KW-1185">Reference proteome</keyword>
<reference evidence="11 12" key="1">
    <citation type="journal article" date="2023" name="bioRxiv">
        <title>Conserved and derived expression patterns and positive selection on dental genes reveal complex evolutionary context of ever-growing rodent molars.</title>
        <authorList>
            <person name="Calamari Z.T."/>
            <person name="Song A."/>
            <person name="Cohen E."/>
            <person name="Akter M."/>
            <person name="Roy R.D."/>
            <person name="Hallikas O."/>
            <person name="Christensen M.M."/>
            <person name="Li P."/>
            <person name="Marangoni P."/>
            <person name="Jernvall J."/>
            <person name="Klein O.D."/>
        </authorList>
    </citation>
    <scope>NUCLEOTIDE SEQUENCE [LARGE SCALE GENOMIC DNA]</scope>
    <source>
        <strain evidence="11">V071</strain>
    </source>
</reference>
<evidence type="ECO:0000256" key="4">
    <source>
        <dbReference type="ARBA" id="ARBA00022729"/>
    </source>
</evidence>
<dbReference type="GO" id="GO:0005886">
    <property type="term" value="C:plasma membrane"/>
    <property type="evidence" value="ECO:0007669"/>
    <property type="project" value="UniProtKB-SubCell"/>
</dbReference>
<gene>
    <name evidence="11" type="ORF">U0070_024013</name>
</gene>
<dbReference type="PANTHER" id="PTHR32217:SF2">
    <property type="entry name" value="LYMPHOCYTE ANTIGEN 6L"/>
    <property type="match status" value="1"/>
</dbReference>
<dbReference type="InterPro" id="IPR051445">
    <property type="entry name" value="LY6H/LY6L_nAChR_modulators"/>
</dbReference>
<evidence type="ECO:0000313" key="12">
    <source>
        <dbReference type="Proteomes" id="UP001488838"/>
    </source>
</evidence>
<evidence type="ECO:0000256" key="1">
    <source>
        <dbReference type="ARBA" id="ARBA00004609"/>
    </source>
</evidence>
<dbReference type="SUPFAM" id="SSF57302">
    <property type="entry name" value="Snake toxin-like"/>
    <property type="match status" value="1"/>
</dbReference>
<dbReference type="InterPro" id="IPR016054">
    <property type="entry name" value="LY6_UPA_recep-like"/>
</dbReference>
<dbReference type="AlphaFoldDB" id="A0AAW0H265"/>
<dbReference type="GO" id="GO:0098552">
    <property type="term" value="C:side of membrane"/>
    <property type="evidence" value="ECO:0007669"/>
    <property type="project" value="UniProtKB-KW"/>
</dbReference>
<feature type="region of interest" description="Disordered" evidence="9">
    <location>
        <begin position="1"/>
        <end position="24"/>
    </location>
</feature>
<accession>A0AAW0H265</accession>
<protein>
    <recommendedName>
        <fullName evidence="10">UPAR/Ly6 domain-containing protein</fullName>
    </recommendedName>
</protein>
<sequence length="235" mass="25652">CIQEANGSPRSGNRSNDSKVVVGSQGNQSRFARFAVPPLWQGAATPLGAVEEGTQTSASRCSSSSPMRHSQEQGTDLAVRAPDRTTAGREGVRKHGVMTRLLLALWASLVSVELARGSVTREPPRNLSCFQCFKVYQHRLCRPRMCRPEEKVCLSNEVFIYSSTRSRTQVSKDCAVSCPNSNSVFEWPASKGIQARITRGCCSRNLCNRAPGAVFRTLPGRILLPLGLGLFLTLL</sequence>